<evidence type="ECO:0000256" key="2">
    <source>
        <dbReference type="PIRSR" id="PIRSR000390-1"/>
    </source>
</evidence>
<proteinExistence type="inferred from homology"/>
<accession>A0AAU7JQD1</accession>
<dbReference type="InterPro" id="IPR015421">
    <property type="entry name" value="PyrdxlP-dep_Trfase_major"/>
</dbReference>
<evidence type="ECO:0000256" key="5">
    <source>
        <dbReference type="SAM" id="MobiDB-lite"/>
    </source>
</evidence>
<keyword evidence="3 4" id="KW-0663">Pyridoxal phosphate</keyword>
<keyword evidence="6" id="KW-0032">Aminotransferase</keyword>
<dbReference type="PANTHER" id="PTHR30244">
    <property type="entry name" value="TRANSAMINASE"/>
    <property type="match status" value="1"/>
</dbReference>
<dbReference type="InterPro" id="IPR015422">
    <property type="entry name" value="PyrdxlP-dep_Trfase_small"/>
</dbReference>
<dbReference type="InterPro" id="IPR000653">
    <property type="entry name" value="DegT/StrS_aminotransferase"/>
</dbReference>
<organism evidence="6">
    <name type="scientific">Pedococcus sp. KACC 23699</name>
    <dbReference type="NCBI Taxonomy" id="3149228"/>
    <lineage>
        <taxon>Bacteria</taxon>
        <taxon>Bacillati</taxon>
        <taxon>Actinomycetota</taxon>
        <taxon>Actinomycetes</taxon>
        <taxon>Micrococcales</taxon>
        <taxon>Intrasporangiaceae</taxon>
        <taxon>Pedococcus</taxon>
    </lineage>
</organism>
<dbReference type="PIRSF" id="PIRSF000390">
    <property type="entry name" value="PLP_StrS"/>
    <property type="match status" value="1"/>
</dbReference>
<name>A0AAU7JQD1_9MICO</name>
<dbReference type="GO" id="GO:0030170">
    <property type="term" value="F:pyridoxal phosphate binding"/>
    <property type="evidence" value="ECO:0007669"/>
    <property type="project" value="TreeGrafter"/>
</dbReference>
<feature type="modified residue" description="N6-(pyridoxal phosphate)lysine" evidence="3">
    <location>
        <position position="216"/>
    </location>
</feature>
<feature type="compositionally biased region" description="Low complexity" evidence="5">
    <location>
        <begin position="13"/>
        <end position="22"/>
    </location>
</feature>
<evidence type="ECO:0000256" key="4">
    <source>
        <dbReference type="RuleBase" id="RU004508"/>
    </source>
</evidence>
<gene>
    <name evidence="6" type="ORF">ABEG17_13690</name>
</gene>
<dbReference type="SUPFAM" id="SSF53383">
    <property type="entry name" value="PLP-dependent transferases"/>
    <property type="match status" value="1"/>
</dbReference>
<feature type="active site" description="Proton acceptor" evidence="2">
    <location>
        <position position="216"/>
    </location>
</feature>
<feature type="region of interest" description="Disordered" evidence="5">
    <location>
        <begin position="1"/>
        <end position="22"/>
    </location>
</feature>
<keyword evidence="6" id="KW-0808">Transferase</keyword>
<reference evidence="6" key="1">
    <citation type="submission" date="2024-05" db="EMBL/GenBank/DDBJ databases">
        <authorList>
            <person name="Kim S."/>
            <person name="Heo J."/>
            <person name="Choi H."/>
            <person name="Choi Y."/>
            <person name="Kwon S.-W."/>
            <person name="Kim Y."/>
        </authorList>
    </citation>
    <scope>NUCLEOTIDE SEQUENCE</scope>
    <source>
        <strain evidence="6">KACC 23699</strain>
    </source>
</reference>
<dbReference type="EC" id="2.6.1.-" evidence="6"/>
<comment type="cofactor">
    <cofactor evidence="1">
        <name>pyridoxal 5'-phosphate</name>
        <dbReference type="ChEBI" id="CHEBI:597326"/>
    </cofactor>
</comment>
<dbReference type="PANTHER" id="PTHR30244:SF34">
    <property type="entry name" value="DTDP-4-AMINO-4,6-DIDEOXYGALACTOSE TRANSAMINASE"/>
    <property type="match status" value="1"/>
</dbReference>
<dbReference type="CDD" id="cd00616">
    <property type="entry name" value="AHBA_syn"/>
    <property type="match status" value="1"/>
</dbReference>
<sequence length="457" mass="47965">MPRFETRTETIPSASRSSRNSAAAGWGAAEPVPFAQCLISPEARAAADRVLASGWVTTGNEVLAFEREFAADVEAAHAVAVSSCTVGIELALRSLRLPPGAPVLTSTNTFCGAIHAILHAGLQPVLVDVSPLTGLTTPSTVADAVAWLRRQGDRPAAMVVVHYAGDPADVTALARAAGLPLDRVVEDAAHAVGTRSSTRPVGSLTAASCFSFYATKNLPIGEGGMVTTNDADLAQAWRRSRLHGMSADAWRRYQPGGSWRYDVHEPGLKANMSDVQGSIGRAQLRHLGEWQARRAEIARQYDEGLTDLVGLAPPHRPLPHEGTHAWHLYAVRVTEEAGTTRDQVAQVLGEHSVGVSVHFIPAHQFSAAARGAYGTPRPMPGADQLAEQTLSLPMHPCLTDAHVERVLEVLAAALPSRVSSVVPTAATPASITRAASTASIATAAGAAAIATAVRTIP</sequence>
<dbReference type="RefSeq" id="WP_406830037.1">
    <property type="nucleotide sequence ID" value="NZ_CP157483.1"/>
</dbReference>
<protein>
    <submittedName>
        <fullName evidence="6">DegT/DnrJ/EryC1/StrS family aminotransferase</fullName>
        <ecNumber evidence="6">2.6.1.-</ecNumber>
    </submittedName>
</protein>
<dbReference type="InterPro" id="IPR015424">
    <property type="entry name" value="PyrdxlP-dep_Trfase"/>
</dbReference>
<dbReference type="Gene3D" id="3.40.640.10">
    <property type="entry name" value="Type I PLP-dependent aspartate aminotransferase-like (Major domain)"/>
    <property type="match status" value="1"/>
</dbReference>
<dbReference type="Pfam" id="PF01041">
    <property type="entry name" value="DegT_DnrJ_EryC1"/>
    <property type="match status" value="1"/>
</dbReference>
<evidence type="ECO:0000313" key="6">
    <source>
        <dbReference type="EMBL" id="XBO42617.1"/>
    </source>
</evidence>
<dbReference type="EMBL" id="CP157483">
    <property type="protein sequence ID" value="XBO42617.1"/>
    <property type="molecule type" value="Genomic_DNA"/>
</dbReference>
<evidence type="ECO:0000256" key="1">
    <source>
        <dbReference type="ARBA" id="ARBA00001933"/>
    </source>
</evidence>
<comment type="similarity">
    <text evidence="4">Belongs to the DegT/DnrJ/EryC1 family.</text>
</comment>
<dbReference type="Gene3D" id="3.90.1150.10">
    <property type="entry name" value="Aspartate Aminotransferase, domain 1"/>
    <property type="match status" value="1"/>
</dbReference>
<dbReference type="AlphaFoldDB" id="A0AAU7JQD1"/>
<evidence type="ECO:0000256" key="3">
    <source>
        <dbReference type="PIRSR" id="PIRSR000390-2"/>
    </source>
</evidence>
<dbReference type="GO" id="GO:0000271">
    <property type="term" value="P:polysaccharide biosynthetic process"/>
    <property type="evidence" value="ECO:0007669"/>
    <property type="project" value="TreeGrafter"/>
</dbReference>
<dbReference type="GO" id="GO:0008483">
    <property type="term" value="F:transaminase activity"/>
    <property type="evidence" value="ECO:0007669"/>
    <property type="project" value="UniProtKB-KW"/>
</dbReference>